<feature type="region of interest" description="Disordered" evidence="3">
    <location>
        <begin position="112"/>
        <end position="164"/>
    </location>
</feature>
<evidence type="ECO:0000256" key="1">
    <source>
        <dbReference type="ARBA" id="ARBA00023125"/>
    </source>
</evidence>
<dbReference type="OrthoDB" id="71302at2759"/>
<dbReference type="GO" id="GO:0046983">
    <property type="term" value="F:protein dimerization activity"/>
    <property type="evidence" value="ECO:0007669"/>
    <property type="project" value="InterPro"/>
</dbReference>
<evidence type="ECO:0000313" key="6">
    <source>
        <dbReference type="Proteomes" id="UP000799767"/>
    </source>
</evidence>
<dbReference type="InterPro" id="IPR036638">
    <property type="entry name" value="HLH_DNA-bd_sf"/>
</dbReference>
<feature type="domain" description="BHLH" evidence="4">
    <location>
        <begin position="151"/>
        <end position="199"/>
    </location>
</feature>
<keyword evidence="2" id="KW-0539">Nucleus</keyword>
<dbReference type="GeneID" id="54472749"/>
<dbReference type="PANTHER" id="PTHR47787">
    <property type="entry name" value="CENTROMERE-BINDING PROTEIN 1"/>
    <property type="match status" value="1"/>
</dbReference>
<dbReference type="AlphaFoldDB" id="A0A6A6PG27"/>
<keyword evidence="1" id="KW-0238">DNA-binding</keyword>
<evidence type="ECO:0000256" key="3">
    <source>
        <dbReference type="SAM" id="MobiDB-lite"/>
    </source>
</evidence>
<reference evidence="5" key="1">
    <citation type="journal article" date="2020" name="Stud. Mycol.">
        <title>101 Dothideomycetes genomes: a test case for predicting lifestyles and emergence of pathogens.</title>
        <authorList>
            <person name="Haridas S."/>
            <person name="Albert R."/>
            <person name="Binder M."/>
            <person name="Bloem J."/>
            <person name="Labutti K."/>
            <person name="Salamov A."/>
            <person name="Andreopoulos B."/>
            <person name="Baker S."/>
            <person name="Barry K."/>
            <person name="Bills G."/>
            <person name="Bluhm B."/>
            <person name="Cannon C."/>
            <person name="Castanera R."/>
            <person name="Culley D."/>
            <person name="Daum C."/>
            <person name="Ezra D."/>
            <person name="Gonzalez J."/>
            <person name="Henrissat B."/>
            <person name="Kuo A."/>
            <person name="Liang C."/>
            <person name="Lipzen A."/>
            <person name="Lutzoni F."/>
            <person name="Magnuson J."/>
            <person name="Mondo S."/>
            <person name="Nolan M."/>
            <person name="Ohm R."/>
            <person name="Pangilinan J."/>
            <person name="Park H.-J."/>
            <person name="Ramirez L."/>
            <person name="Alfaro M."/>
            <person name="Sun H."/>
            <person name="Tritt A."/>
            <person name="Yoshinaga Y."/>
            <person name="Zwiers L.-H."/>
            <person name="Turgeon B."/>
            <person name="Goodwin S."/>
            <person name="Spatafora J."/>
            <person name="Crous P."/>
            <person name="Grigoriev I."/>
        </authorList>
    </citation>
    <scope>NUCLEOTIDE SEQUENCE</scope>
    <source>
        <strain evidence="5">CBS 113389</strain>
    </source>
</reference>
<sequence>MNKRKRESQDTASARAAPATNQMGNEFEHHYLQTADDGGIDFAAAFGQSNDNTDGQTSDQLHTQGGDDSNENDTAAAAIAFHQMTVPQATEEAFANLPTDYDVVKAGSANQDSAAAAQDTSTLTENIQSSPDKEDSKQNGPAVGSDEWHKRRKDNHKEVERRRRETINEGISELSAIVPGCEKNKGSVLARAVQFIKQLKENETQNIEKWTLEKLLTEQAIAELSGSCDKLKTECQRAWKECEQWKQAAQKAGVSIPNADGGEGGDEAE</sequence>
<feature type="region of interest" description="Disordered" evidence="3">
    <location>
        <begin position="42"/>
        <end position="74"/>
    </location>
</feature>
<dbReference type="SUPFAM" id="SSF47459">
    <property type="entry name" value="HLH, helix-loop-helix DNA-binding domain"/>
    <property type="match status" value="1"/>
</dbReference>
<dbReference type="Gene3D" id="4.10.280.10">
    <property type="entry name" value="Helix-loop-helix DNA-binding domain"/>
    <property type="match status" value="1"/>
</dbReference>
<dbReference type="PANTHER" id="PTHR47787:SF1">
    <property type="entry name" value="CENTROMERE-BINDING PROTEIN 1"/>
    <property type="match status" value="1"/>
</dbReference>
<dbReference type="SMART" id="SM00353">
    <property type="entry name" value="HLH"/>
    <property type="match status" value="1"/>
</dbReference>
<feature type="region of interest" description="Disordered" evidence="3">
    <location>
        <begin position="250"/>
        <end position="269"/>
    </location>
</feature>
<protein>
    <recommendedName>
        <fullName evidence="4">BHLH domain-containing protein</fullName>
    </recommendedName>
</protein>
<proteinExistence type="predicted"/>
<keyword evidence="6" id="KW-1185">Reference proteome</keyword>
<feature type="region of interest" description="Disordered" evidence="3">
    <location>
        <begin position="1"/>
        <end position="28"/>
    </location>
</feature>
<dbReference type="CDD" id="cd11398">
    <property type="entry name" value="bHLHzip_scCBP1"/>
    <property type="match status" value="1"/>
</dbReference>
<dbReference type="GO" id="GO:0003700">
    <property type="term" value="F:DNA-binding transcription factor activity"/>
    <property type="evidence" value="ECO:0007669"/>
    <property type="project" value="InterPro"/>
</dbReference>
<evidence type="ECO:0000256" key="2">
    <source>
        <dbReference type="ARBA" id="ARBA00023242"/>
    </source>
</evidence>
<name>A0A6A6PG27_9PEZI</name>
<dbReference type="InterPro" id="IPR047206">
    <property type="entry name" value="bHLHzip_scCBP1-like"/>
</dbReference>
<gene>
    <name evidence="5" type="ORF">BDY17DRAFT_258145</name>
</gene>
<dbReference type="Pfam" id="PF00010">
    <property type="entry name" value="HLH"/>
    <property type="match status" value="1"/>
</dbReference>
<evidence type="ECO:0000313" key="5">
    <source>
        <dbReference type="EMBL" id="KAF2478684.1"/>
    </source>
</evidence>
<evidence type="ECO:0000259" key="4">
    <source>
        <dbReference type="PROSITE" id="PS50888"/>
    </source>
</evidence>
<accession>A0A6A6PG27</accession>
<feature type="compositionally biased region" description="Basic and acidic residues" evidence="3">
    <location>
        <begin position="155"/>
        <end position="164"/>
    </location>
</feature>
<dbReference type="PROSITE" id="PS50888">
    <property type="entry name" value="BHLH"/>
    <property type="match status" value="1"/>
</dbReference>
<dbReference type="GO" id="GO:0005634">
    <property type="term" value="C:nucleus"/>
    <property type="evidence" value="ECO:0007669"/>
    <property type="project" value="TreeGrafter"/>
</dbReference>
<dbReference type="Proteomes" id="UP000799767">
    <property type="component" value="Unassembled WGS sequence"/>
</dbReference>
<dbReference type="InterPro" id="IPR011598">
    <property type="entry name" value="bHLH_dom"/>
</dbReference>
<dbReference type="EMBL" id="MU001643">
    <property type="protein sequence ID" value="KAF2478684.1"/>
    <property type="molecule type" value="Genomic_DNA"/>
</dbReference>
<dbReference type="GO" id="GO:0003677">
    <property type="term" value="F:DNA binding"/>
    <property type="evidence" value="ECO:0007669"/>
    <property type="project" value="UniProtKB-KW"/>
</dbReference>
<feature type="compositionally biased region" description="Polar residues" evidence="3">
    <location>
        <begin position="48"/>
        <end position="67"/>
    </location>
</feature>
<organism evidence="5 6">
    <name type="scientific">Neohortaea acidophila</name>
    <dbReference type="NCBI Taxonomy" id="245834"/>
    <lineage>
        <taxon>Eukaryota</taxon>
        <taxon>Fungi</taxon>
        <taxon>Dikarya</taxon>
        <taxon>Ascomycota</taxon>
        <taxon>Pezizomycotina</taxon>
        <taxon>Dothideomycetes</taxon>
        <taxon>Dothideomycetidae</taxon>
        <taxon>Mycosphaerellales</taxon>
        <taxon>Teratosphaeriaceae</taxon>
        <taxon>Neohortaea</taxon>
    </lineage>
</organism>
<dbReference type="RefSeq" id="XP_033585254.1">
    <property type="nucleotide sequence ID" value="XM_033731747.1"/>
</dbReference>
<feature type="compositionally biased region" description="Polar residues" evidence="3">
    <location>
        <begin position="120"/>
        <end position="130"/>
    </location>
</feature>